<feature type="domain" description="XPG-I" evidence="14">
    <location>
        <begin position="138"/>
        <end position="208"/>
    </location>
</feature>
<evidence type="ECO:0000256" key="6">
    <source>
        <dbReference type="ARBA" id="ARBA00022763"/>
    </source>
</evidence>
<evidence type="ECO:0000256" key="3">
    <source>
        <dbReference type="ARBA" id="ARBA00010563"/>
    </source>
</evidence>
<evidence type="ECO:0000256" key="4">
    <source>
        <dbReference type="ARBA" id="ARBA00022722"/>
    </source>
</evidence>
<dbReference type="CDD" id="cd09857">
    <property type="entry name" value="PIN_EXO1"/>
    <property type="match status" value="1"/>
</dbReference>
<organism evidence="16 17">
    <name type="scientific">Filobasidium floriforme</name>
    <dbReference type="NCBI Taxonomy" id="5210"/>
    <lineage>
        <taxon>Eukaryota</taxon>
        <taxon>Fungi</taxon>
        <taxon>Dikarya</taxon>
        <taxon>Basidiomycota</taxon>
        <taxon>Agaricomycotina</taxon>
        <taxon>Tremellomycetes</taxon>
        <taxon>Filobasidiales</taxon>
        <taxon>Filobasidiaceae</taxon>
        <taxon>Filobasidium</taxon>
    </lineage>
</organism>
<keyword evidence="6" id="KW-0227">DNA damage</keyword>
<dbReference type="CDD" id="cd09908">
    <property type="entry name" value="H3TH_EXO1"/>
    <property type="match status" value="1"/>
</dbReference>
<dbReference type="InterPro" id="IPR008918">
    <property type="entry name" value="HhH2"/>
</dbReference>
<dbReference type="InterPro" id="IPR036279">
    <property type="entry name" value="5-3_exonuclease_C_sf"/>
</dbReference>
<dbReference type="GO" id="GO:0006281">
    <property type="term" value="P:DNA repair"/>
    <property type="evidence" value="ECO:0007669"/>
    <property type="project" value="UniProtKB-KW"/>
</dbReference>
<dbReference type="InterPro" id="IPR006085">
    <property type="entry name" value="XPG_DNA_repair_N"/>
</dbReference>
<dbReference type="SUPFAM" id="SSF88723">
    <property type="entry name" value="PIN domain-like"/>
    <property type="match status" value="1"/>
</dbReference>
<evidence type="ECO:0000256" key="7">
    <source>
        <dbReference type="ARBA" id="ARBA00022801"/>
    </source>
</evidence>
<evidence type="ECO:0000259" key="14">
    <source>
        <dbReference type="SMART" id="SM00484"/>
    </source>
</evidence>
<dbReference type="PANTHER" id="PTHR11081">
    <property type="entry name" value="FLAP ENDONUCLEASE FAMILY MEMBER"/>
    <property type="match status" value="1"/>
</dbReference>
<keyword evidence="5" id="KW-0479">Metal-binding</keyword>
<evidence type="ECO:0000256" key="1">
    <source>
        <dbReference type="ARBA" id="ARBA00001946"/>
    </source>
</evidence>
<evidence type="ECO:0008006" key="18">
    <source>
        <dbReference type="Google" id="ProtNLM"/>
    </source>
</evidence>
<evidence type="ECO:0000259" key="15">
    <source>
        <dbReference type="SMART" id="SM00485"/>
    </source>
</evidence>
<name>A0A8K0NN70_9TREE</name>
<evidence type="ECO:0000256" key="12">
    <source>
        <dbReference type="ARBA" id="ARBA00023204"/>
    </source>
</evidence>
<evidence type="ECO:0000256" key="8">
    <source>
        <dbReference type="ARBA" id="ARBA00022839"/>
    </source>
</evidence>
<dbReference type="GO" id="GO:0017108">
    <property type="term" value="F:5'-flap endonuclease activity"/>
    <property type="evidence" value="ECO:0007669"/>
    <property type="project" value="TreeGrafter"/>
</dbReference>
<dbReference type="Gene3D" id="3.40.50.1010">
    <property type="entry name" value="5'-nuclease"/>
    <property type="match status" value="1"/>
</dbReference>
<keyword evidence="11" id="KW-0238">DNA-binding</keyword>
<feature type="domain" description="XPG N-terminal" evidence="15">
    <location>
        <begin position="1"/>
        <end position="99"/>
    </location>
</feature>
<evidence type="ECO:0000256" key="5">
    <source>
        <dbReference type="ARBA" id="ARBA00022723"/>
    </source>
</evidence>
<dbReference type="Gene3D" id="1.10.150.20">
    <property type="entry name" value="5' to 3' exonuclease, C-terminal subdomain"/>
    <property type="match status" value="1"/>
</dbReference>
<dbReference type="InterPro" id="IPR044752">
    <property type="entry name" value="PIN-like_EXO1"/>
</dbReference>
<dbReference type="InterPro" id="IPR037315">
    <property type="entry name" value="EXO1_H3TH"/>
</dbReference>
<evidence type="ECO:0000313" key="16">
    <source>
        <dbReference type="EMBL" id="KAG7539603.1"/>
    </source>
</evidence>
<keyword evidence="12" id="KW-0234">DNA repair</keyword>
<dbReference type="SMART" id="SM00484">
    <property type="entry name" value="XPGI"/>
    <property type="match status" value="1"/>
</dbReference>
<dbReference type="SUPFAM" id="SSF47807">
    <property type="entry name" value="5' to 3' exonuclease, C-terminal subdomain"/>
    <property type="match status" value="1"/>
</dbReference>
<comment type="subcellular location">
    <subcellularLocation>
        <location evidence="2">Nucleus</location>
    </subcellularLocation>
</comment>
<gene>
    <name evidence="16" type="ORF">FFLO_03479</name>
</gene>
<dbReference type="SMART" id="SM00485">
    <property type="entry name" value="XPGN"/>
    <property type="match status" value="1"/>
</dbReference>
<evidence type="ECO:0000313" key="17">
    <source>
        <dbReference type="Proteomes" id="UP000812966"/>
    </source>
</evidence>
<evidence type="ECO:0000256" key="11">
    <source>
        <dbReference type="ARBA" id="ARBA00023125"/>
    </source>
</evidence>
<dbReference type="PRINTS" id="PR00853">
    <property type="entry name" value="XPGRADSUPER"/>
</dbReference>
<evidence type="ECO:0000256" key="13">
    <source>
        <dbReference type="ARBA" id="ARBA00023242"/>
    </source>
</evidence>
<comment type="caution">
    <text evidence="16">The sequence shown here is derived from an EMBL/GenBank/DDBJ whole genome shotgun (WGS) entry which is preliminary data.</text>
</comment>
<dbReference type="EMBL" id="JABELV010000064">
    <property type="protein sequence ID" value="KAG7539603.1"/>
    <property type="molecule type" value="Genomic_DNA"/>
</dbReference>
<comment type="cofactor">
    <cofactor evidence="1">
        <name>Mg(2+)</name>
        <dbReference type="ChEBI" id="CHEBI:18420"/>
    </cofactor>
</comment>
<keyword evidence="8" id="KW-0269">Exonuclease</keyword>
<dbReference type="Pfam" id="PF00752">
    <property type="entry name" value="XPG_N"/>
    <property type="match status" value="1"/>
</dbReference>
<dbReference type="Proteomes" id="UP000812966">
    <property type="component" value="Unassembled WGS sequence"/>
</dbReference>
<reference evidence="16" key="1">
    <citation type="submission" date="2020-04" db="EMBL/GenBank/DDBJ databases">
        <title>Analysis of mating type loci in Filobasidium floriforme.</title>
        <authorList>
            <person name="Nowrousian M."/>
        </authorList>
    </citation>
    <scope>NUCLEOTIDE SEQUENCE</scope>
    <source>
        <strain evidence="16">CBS 6242</strain>
    </source>
</reference>
<comment type="similarity">
    <text evidence="3">Belongs to the XPG/RAD2 endonuclease family. EXO1 subfamily.</text>
</comment>
<dbReference type="PANTHER" id="PTHR11081:SF65">
    <property type="entry name" value="DNA DAMAGE-INDUCIBLE PROTEIN DIN7-RELATED"/>
    <property type="match status" value="1"/>
</dbReference>
<protein>
    <recommendedName>
        <fullName evidence="18">Exonuclease 1</fullName>
    </recommendedName>
</protein>
<keyword evidence="10" id="KW-0267">Excision nuclease</keyword>
<evidence type="ECO:0000256" key="2">
    <source>
        <dbReference type="ARBA" id="ARBA00004123"/>
    </source>
</evidence>
<keyword evidence="17" id="KW-1185">Reference proteome</keyword>
<dbReference type="InterPro" id="IPR029060">
    <property type="entry name" value="PIN-like_dom_sf"/>
</dbReference>
<evidence type="ECO:0000256" key="9">
    <source>
        <dbReference type="ARBA" id="ARBA00022842"/>
    </source>
</evidence>
<keyword evidence="4" id="KW-0540">Nuclease</keyword>
<keyword evidence="7" id="KW-0378">Hydrolase</keyword>
<evidence type="ECO:0000256" key="10">
    <source>
        <dbReference type="ARBA" id="ARBA00022881"/>
    </source>
</evidence>
<keyword evidence="9" id="KW-0460">Magnesium</keyword>
<accession>A0A8K0NN70</accession>
<dbReference type="GO" id="GO:0003677">
    <property type="term" value="F:DNA binding"/>
    <property type="evidence" value="ECO:0007669"/>
    <property type="project" value="UniProtKB-KW"/>
</dbReference>
<dbReference type="InterPro" id="IPR006084">
    <property type="entry name" value="XPG/Rad2"/>
</dbReference>
<sequence length="380" mass="42593">MGISGLLPLLKEVQVKKHVSDFKGKSLAIDGYVWLHRGAFGCAEDLVTGSKTTKFVDYAMHRVRMLRHHGVTPLMVFDGGPLPAKRGTEVDRASRRAEHLARARSLTVQGRHKEARDHYTKCVDITPEMALQLIKALKAEQVPYIVAPYEADAQLAYLEKEGIVDGIITEDSDLLVFGCRNVVYKLDGDGECIHIVRDDFRTCREFSFVGWGETEFRRMAILAGCDYLDSIPGIGIKTAHKLLRKHKTIEKVVQNVRLDGNLTVPSDYIPQFRLAELVFLHQRVYDPRTGRLDTLLPVVREGGLEAVEEGYIGPDMEPETAKGIAEGRVHPETKEDLEDLWPDYHPGTARANQTQSATTMGKSGKVRTYVESVKVFIQLI</sequence>
<dbReference type="AlphaFoldDB" id="A0A8K0NN70"/>
<dbReference type="FunFam" id="3.40.50.1010:FF:000002">
    <property type="entry name" value="Exonuclease 1, putative"/>
    <property type="match status" value="1"/>
</dbReference>
<keyword evidence="13" id="KW-0539">Nucleus</keyword>
<dbReference type="GO" id="GO:0035312">
    <property type="term" value="F:5'-3' DNA exonuclease activity"/>
    <property type="evidence" value="ECO:0007669"/>
    <property type="project" value="InterPro"/>
</dbReference>
<dbReference type="InterPro" id="IPR006086">
    <property type="entry name" value="XPG-I_dom"/>
</dbReference>
<dbReference type="SMART" id="SM00279">
    <property type="entry name" value="HhH2"/>
    <property type="match status" value="1"/>
</dbReference>
<dbReference type="FunFam" id="1.10.150.20:FF:000011">
    <property type="entry name" value="exonuclease 1"/>
    <property type="match status" value="1"/>
</dbReference>
<proteinExistence type="inferred from homology"/>
<dbReference type="GO" id="GO:0046872">
    <property type="term" value="F:metal ion binding"/>
    <property type="evidence" value="ECO:0007669"/>
    <property type="project" value="UniProtKB-KW"/>
</dbReference>
<dbReference type="Pfam" id="PF00867">
    <property type="entry name" value="XPG_I"/>
    <property type="match status" value="1"/>
</dbReference>
<dbReference type="GO" id="GO:0005634">
    <property type="term" value="C:nucleus"/>
    <property type="evidence" value="ECO:0007669"/>
    <property type="project" value="UniProtKB-SubCell"/>
</dbReference>